<dbReference type="EMBL" id="CP023777">
    <property type="protein sequence ID" value="ATL46382.1"/>
    <property type="molecule type" value="Genomic_DNA"/>
</dbReference>
<evidence type="ECO:0000313" key="3">
    <source>
        <dbReference type="Proteomes" id="UP000220133"/>
    </source>
</evidence>
<proteinExistence type="predicted"/>
<evidence type="ECO:0000256" key="1">
    <source>
        <dbReference type="SAM" id="Phobius"/>
    </source>
</evidence>
<organism evidence="2 3">
    <name type="scientific">Chitinophaga caeni</name>
    <dbReference type="NCBI Taxonomy" id="2029983"/>
    <lineage>
        <taxon>Bacteria</taxon>
        <taxon>Pseudomonadati</taxon>
        <taxon>Bacteroidota</taxon>
        <taxon>Chitinophagia</taxon>
        <taxon>Chitinophagales</taxon>
        <taxon>Chitinophagaceae</taxon>
        <taxon>Chitinophaga</taxon>
    </lineage>
</organism>
<keyword evidence="1" id="KW-1133">Transmembrane helix</keyword>
<evidence type="ECO:0008006" key="4">
    <source>
        <dbReference type="Google" id="ProtNLM"/>
    </source>
</evidence>
<feature type="transmembrane region" description="Helical" evidence="1">
    <location>
        <begin position="98"/>
        <end position="118"/>
    </location>
</feature>
<protein>
    <recommendedName>
        <fullName evidence="4">MerC mercury resistance protein</fullName>
    </recommendedName>
</protein>
<keyword evidence="3" id="KW-1185">Reference proteome</keyword>
<feature type="transmembrane region" description="Helical" evidence="1">
    <location>
        <begin position="46"/>
        <end position="65"/>
    </location>
</feature>
<dbReference type="AlphaFoldDB" id="A0A291QR73"/>
<dbReference type="Proteomes" id="UP000220133">
    <property type="component" value="Chromosome"/>
</dbReference>
<dbReference type="Pfam" id="PF03203">
    <property type="entry name" value="MerC"/>
    <property type="match status" value="1"/>
</dbReference>
<reference evidence="2 3" key="1">
    <citation type="submission" date="2017-10" db="EMBL/GenBank/DDBJ databases">
        <title>Paenichitinophaga pekingensis gen. nov., sp. nov., isolated from activated sludge.</title>
        <authorList>
            <person name="Jin D."/>
            <person name="Kong X."/>
            <person name="Deng Y."/>
            <person name="Bai Z."/>
        </authorList>
    </citation>
    <scope>NUCLEOTIDE SEQUENCE [LARGE SCALE GENOMIC DNA]</scope>
    <source>
        <strain evidence="2 3">13</strain>
    </source>
</reference>
<dbReference type="GO" id="GO:0015097">
    <property type="term" value="F:mercury ion transmembrane transporter activity"/>
    <property type="evidence" value="ECO:0007669"/>
    <property type="project" value="InterPro"/>
</dbReference>
<dbReference type="InterPro" id="IPR004891">
    <property type="entry name" value="Mercury-R_MerC"/>
</dbReference>
<keyword evidence="1" id="KW-0812">Transmembrane</keyword>
<sequence length="124" mass="13781">MKMKINLDALGVTASLLCAVHCLVMPLVLAVSPIVSEHAEGHESFEGIIIACTLILGTWSLIHGWRKHHGKWFLLPLFASGFAGLLASHYWINDGWSVPVLILSITVIIYAHVHNWWLGRKIAH</sequence>
<accession>A0A291QR73</accession>
<name>A0A291QR73_9BACT</name>
<feature type="transmembrane region" description="Helical" evidence="1">
    <location>
        <begin position="72"/>
        <end position="92"/>
    </location>
</feature>
<evidence type="ECO:0000313" key="2">
    <source>
        <dbReference type="EMBL" id="ATL46382.1"/>
    </source>
</evidence>
<keyword evidence="1" id="KW-0472">Membrane</keyword>
<gene>
    <name evidence="2" type="ORF">COR50_03895</name>
</gene>
<dbReference type="GO" id="GO:0016020">
    <property type="term" value="C:membrane"/>
    <property type="evidence" value="ECO:0007669"/>
    <property type="project" value="InterPro"/>
</dbReference>
<dbReference type="KEGG" id="cbae:COR50_03895"/>